<sequence>MIHDEYHYSVRPVREVAPELCFVAPRLCLGVAREIYVLRSWASAKYYQGCFPYKECVRFIVLMTRKASRGSSKTISQLRLESGLRASLYDAERNGLWLQVTG</sequence>
<dbReference type="EMBL" id="QGKX02000088">
    <property type="protein sequence ID" value="KAF3587312.1"/>
    <property type="molecule type" value="Genomic_DNA"/>
</dbReference>
<comment type="caution">
    <text evidence="1">The sequence shown here is derived from an EMBL/GenBank/DDBJ whole genome shotgun (WGS) entry which is preliminary data.</text>
</comment>
<evidence type="ECO:0000313" key="2">
    <source>
        <dbReference type="Proteomes" id="UP000712600"/>
    </source>
</evidence>
<protein>
    <submittedName>
        <fullName evidence="1">Uncharacterized protein</fullName>
    </submittedName>
</protein>
<evidence type="ECO:0000313" key="1">
    <source>
        <dbReference type="EMBL" id="KAF3587312.1"/>
    </source>
</evidence>
<gene>
    <name evidence="1" type="ORF">F2Q69_00027695</name>
</gene>
<organism evidence="1 2">
    <name type="scientific">Brassica cretica</name>
    <name type="common">Mustard</name>
    <dbReference type="NCBI Taxonomy" id="69181"/>
    <lineage>
        <taxon>Eukaryota</taxon>
        <taxon>Viridiplantae</taxon>
        <taxon>Streptophyta</taxon>
        <taxon>Embryophyta</taxon>
        <taxon>Tracheophyta</taxon>
        <taxon>Spermatophyta</taxon>
        <taxon>Magnoliopsida</taxon>
        <taxon>eudicotyledons</taxon>
        <taxon>Gunneridae</taxon>
        <taxon>Pentapetalae</taxon>
        <taxon>rosids</taxon>
        <taxon>malvids</taxon>
        <taxon>Brassicales</taxon>
        <taxon>Brassicaceae</taxon>
        <taxon>Brassiceae</taxon>
        <taxon>Brassica</taxon>
    </lineage>
</organism>
<reference evidence="1" key="1">
    <citation type="submission" date="2019-12" db="EMBL/GenBank/DDBJ databases">
        <title>Genome sequencing and annotation of Brassica cretica.</title>
        <authorList>
            <person name="Studholme D.J."/>
            <person name="Sarris P."/>
        </authorList>
    </citation>
    <scope>NUCLEOTIDE SEQUENCE</scope>
    <source>
        <strain evidence="1">PFS-109/04</strain>
        <tissue evidence="1">Leaf</tissue>
    </source>
</reference>
<accession>A0A8S9GK51</accession>
<dbReference type="Proteomes" id="UP000712600">
    <property type="component" value="Unassembled WGS sequence"/>
</dbReference>
<name>A0A8S9GK51_BRACR</name>
<proteinExistence type="predicted"/>